<dbReference type="PANTHER" id="PTHR46177:SF1">
    <property type="entry name" value="INTEGRASE CATALYTIC DOMAIN-CONTAINING PROTEIN"/>
    <property type="match status" value="1"/>
</dbReference>
<sequence>RGQAHTVESIGLAIERVRSRFPQQGCHDMKVTLRHEENILVPCPLILQYMHANHHQEVAACKSCHLKCSYFWTAGVNNIWCFDQHSKWRWFQLFLHFSSSTPFSGKVLWLKIWWMNWNPQLICGWYCDTVTRLGGKMPLLTQSDRDSENNGIANRHTLFRHLFNPSLANILHHTFKGSHRNIKPEIFWNQLHRRWTLGFENLLDYGLNQGLYNPDNALQW</sequence>
<name>F8PXN6_SERL3</name>
<dbReference type="EMBL" id="GL945480">
    <property type="protein sequence ID" value="EGN98649.1"/>
    <property type="molecule type" value="Genomic_DNA"/>
</dbReference>
<dbReference type="InParanoid" id="F8PXN6"/>
<dbReference type="OrthoDB" id="5946233at2759"/>
<reference evidence="2" key="1">
    <citation type="journal article" date="2011" name="Science">
        <title>The plant cell wall-decomposing machinery underlies the functional diversity of forest fungi.</title>
        <authorList>
            <person name="Eastwood D.C."/>
            <person name="Floudas D."/>
            <person name="Binder M."/>
            <person name="Majcherczyk A."/>
            <person name="Schneider P."/>
            <person name="Aerts A."/>
            <person name="Asiegbu F.O."/>
            <person name="Baker S.E."/>
            <person name="Barry K."/>
            <person name="Bendiksby M."/>
            <person name="Blumentritt M."/>
            <person name="Coutinho P.M."/>
            <person name="Cullen D."/>
            <person name="de Vries R.P."/>
            <person name="Gathman A."/>
            <person name="Goodell B."/>
            <person name="Henrissat B."/>
            <person name="Ihrmark K."/>
            <person name="Kauserud H."/>
            <person name="Kohler A."/>
            <person name="LaButti K."/>
            <person name="Lapidus A."/>
            <person name="Lavin J.L."/>
            <person name="Lee Y.-H."/>
            <person name="Lindquist E."/>
            <person name="Lilly W."/>
            <person name="Lucas S."/>
            <person name="Morin E."/>
            <person name="Murat C."/>
            <person name="Oguiza J.A."/>
            <person name="Park J."/>
            <person name="Pisabarro A.G."/>
            <person name="Riley R."/>
            <person name="Rosling A."/>
            <person name="Salamov A."/>
            <person name="Schmidt O."/>
            <person name="Schmutz J."/>
            <person name="Skrede I."/>
            <person name="Stenlid J."/>
            <person name="Wiebenga A."/>
            <person name="Xie X."/>
            <person name="Kuees U."/>
            <person name="Hibbett D.S."/>
            <person name="Hoffmeister D."/>
            <person name="Hoegberg N."/>
            <person name="Martin F."/>
            <person name="Grigoriev I.V."/>
            <person name="Watkinson S.C."/>
        </authorList>
    </citation>
    <scope>NUCLEOTIDE SEQUENCE [LARGE SCALE GENOMIC DNA]</scope>
    <source>
        <strain evidence="2">strain S7.3</strain>
    </source>
</reference>
<dbReference type="AlphaFoldDB" id="F8PXN6"/>
<evidence type="ECO:0000313" key="2">
    <source>
        <dbReference type="Proteomes" id="UP000008063"/>
    </source>
</evidence>
<gene>
    <name evidence="1" type="ORF">SERLA73DRAFT_54661</name>
</gene>
<keyword evidence="2" id="KW-1185">Reference proteome</keyword>
<dbReference type="HOGENOM" id="CLU_038374_0_0_1"/>
<evidence type="ECO:0000313" key="1">
    <source>
        <dbReference type="EMBL" id="EGN98649.1"/>
    </source>
</evidence>
<dbReference type="Proteomes" id="UP000008063">
    <property type="component" value="Unassembled WGS sequence"/>
</dbReference>
<proteinExistence type="predicted"/>
<organism evidence="2">
    <name type="scientific">Serpula lacrymans var. lacrymans (strain S7.3)</name>
    <name type="common">Dry rot fungus</name>
    <dbReference type="NCBI Taxonomy" id="936435"/>
    <lineage>
        <taxon>Eukaryota</taxon>
        <taxon>Fungi</taxon>
        <taxon>Dikarya</taxon>
        <taxon>Basidiomycota</taxon>
        <taxon>Agaricomycotina</taxon>
        <taxon>Agaricomycetes</taxon>
        <taxon>Agaricomycetidae</taxon>
        <taxon>Boletales</taxon>
        <taxon>Coniophorineae</taxon>
        <taxon>Serpulaceae</taxon>
        <taxon>Serpula</taxon>
    </lineage>
</organism>
<dbReference type="STRING" id="936435.F8PXN6"/>
<dbReference type="PANTHER" id="PTHR46177">
    <property type="entry name" value="INTEGRASE CATALYTIC DOMAIN-CONTAINING PROTEIN"/>
    <property type="match status" value="1"/>
</dbReference>
<accession>F8PXN6</accession>
<protein>
    <submittedName>
        <fullName evidence="1">Uncharacterized protein</fullName>
    </submittedName>
</protein>
<feature type="non-terminal residue" evidence="1">
    <location>
        <position position="1"/>
    </location>
</feature>